<dbReference type="InterPro" id="IPR013656">
    <property type="entry name" value="PAS_4"/>
</dbReference>
<evidence type="ECO:0000313" key="28">
    <source>
        <dbReference type="Proteomes" id="UP000243535"/>
    </source>
</evidence>
<dbReference type="InterPro" id="IPR004358">
    <property type="entry name" value="Sig_transdc_His_kin-like_C"/>
</dbReference>
<dbReference type="EMBL" id="CYHA01000001">
    <property type="protein sequence ID" value="CUA81391.1"/>
    <property type="molecule type" value="Genomic_DNA"/>
</dbReference>
<keyword evidence="28" id="KW-1185">Reference proteome</keyword>
<dbReference type="PROSITE" id="PS50894">
    <property type="entry name" value="HPT"/>
    <property type="match status" value="1"/>
</dbReference>
<name>A0A0K6GS84_9NEIS</name>
<evidence type="ECO:0000256" key="10">
    <source>
        <dbReference type="ARBA" id="ARBA00022840"/>
    </source>
</evidence>
<dbReference type="CDD" id="cd00082">
    <property type="entry name" value="HisKA"/>
    <property type="match status" value="1"/>
</dbReference>
<evidence type="ECO:0000256" key="20">
    <source>
        <dbReference type="SAM" id="Coils"/>
    </source>
</evidence>
<dbReference type="SMART" id="SM00073">
    <property type="entry name" value="HPT"/>
    <property type="match status" value="1"/>
</dbReference>
<dbReference type="SUPFAM" id="SSF55785">
    <property type="entry name" value="PYP-like sensor domain (PAS domain)"/>
    <property type="match status" value="2"/>
</dbReference>
<feature type="domain" description="Response regulatory" evidence="23">
    <location>
        <begin position="1022"/>
        <end position="1141"/>
    </location>
</feature>
<comment type="subcellular location">
    <subcellularLocation>
        <location evidence="2">Cell membrane</location>
        <topology evidence="2">Multi-pass membrane protein</topology>
    </subcellularLocation>
</comment>
<dbReference type="CDD" id="cd16922">
    <property type="entry name" value="HATPase_EvgS-ArcB-TorS-like"/>
    <property type="match status" value="1"/>
</dbReference>
<dbReference type="InterPro" id="IPR003594">
    <property type="entry name" value="HATPase_dom"/>
</dbReference>
<dbReference type="GO" id="GO:0000155">
    <property type="term" value="F:phosphorelay sensor kinase activity"/>
    <property type="evidence" value="ECO:0007669"/>
    <property type="project" value="InterPro"/>
</dbReference>
<dbReference type="SUPFAM" id="SSF52172">
    <property type="entry name" value="CheY-like"/>
    <property type="match status" value="1"/>
</dbReference>
<dbReference type="GO" id="GO:0005524">
    <property type="term" value="F:ATP binding"/>
    <property type="evidence" value="ECO:0007669"/>
    <property type="project" value="UniProtKB-KW"/>
</dbReference>
<reference evidence="28" key="1">
    <citation type="submission" date="2015-08" db="EMBL/GenBank/DDBJ databases">
        <authorList>
            <person name="Varghese N."/>
        </authorList>
    </citation>
    <scope>NUCLEOTIDE SEQUENCE [LARGE SCALE GENOMIC DNA]</scope>
    <source>
        <strain evidence="28">DSM 17901</strain>
    </source>
</reference>
<dbReference type="FunFam" id="3.30.565.10:FF:000010">
    <property type="entry name" value="Sensor histidine kinase RcsC"/>
    <property type="match status" value="1"/>
</dbReference>
<keyword evidence="9" id="KW-0418">Kinase</keyword>
<evidence type="ECO:0000256" key="4">
    <source>
        <dbReference type="ARBA" id="ARBA00022475"/>
    </source>
</evidence>
<evidence type="ECO:0000256" key="1">
    <source>
        <dbReference type="ARBA" id="ARBA00000085"/>
    </source>
</evidence>
<evidence type="ECO:0000259" key="23">
    <source>
        <dbReference type="PROSITE" id="PS50110"/>
    </source>
</evidence>
<dbReference type="Pfam" id="PF08448">
    <property type="entry name" value="PAS_4"/>
    <property type="match status" value="1"/>
</dbReference>
<evidence type="ECO:0000256" key="2">
    <source>
        <dbReference type="ARBA" id="ARBA00004651"/>
    </source>
</evidence>
<comment type="subunit">
    <text evidence="15">At low DSF concentrations, interacts with RpfF.</text>
</comment>
<feature type="domain" description="PAS" evidence="24">
    <location>
        <begin position="367"/>
        <end position="408"/>
    </location>
</feature>
<dbReference type="Pfam" id="PF02518">
    <property type="entry name" value="HATPase_c"/>
    <property type="match status" value="1"/>
</dbReference>
<feature type="domain" description="Histidine kinase" evidence="22">
    <location>
        <begin position="775"/>
        <end position="996"/>
    </location>
</feature>
<evidence type="ECO:0000256" key="9">
    <source>
        <dbReference type="ARBA" id="ARBA00022777"/>
    </source>
</evidence>
<dbReference type="Gene3D" id="3.30.565.10">
    <property type="entry name" value="Histidine kinase-like ATPase, C-terminal domain"/>
    <property type="match status" value="1"/>
</dbReference>
<dbReference type="InterPro" id="IPR000014">
    <property type="entry name" value="PAS"/>
</dbReference>
<dbReference type="CDD" id="cd17546">
    <property type="entry name" value="REC_hyHK_CKI1_RcsC-like"/>
    <property type="match status" value="1"/>
</dbReference>
<keyword evidence="13 21" id="KW-0472">Membrane</keyword>
<dbReference type="GO" id="GO:0005886">
    <property type="term" value="C:plasma membrane"/>
    <property type="evidence" value="ECO:0007669"/>
    <property type="project" value="UniProtKB-SubCell"/>
</dbReference>
<evidence type="ECO:0000256" key="19">
    <source>
        <dbReference type="PROSITE-ProRule" id="PRU00169"/>
    </source>
</evidence>
<dbReference type="SMART" id="SM00091">
    <property type="entry name" value="PAS"/>
    <property type="match status" value="2"/>
</dbReference>
<dbReference type="Gene3D" id="3.40.50.2300">
    <property type="match status" value="1"/>
</dbReference>
<evidence type="ECO:0000259" key="24">
    <source>
        <dbReference type="PROSITE" id="PS50112"/>
    </source>
</evidence>
<evidence type="ECO:0000256" key="12">
    <source>
        <dbReference type="ARBA" id="ARBA00023012"/>
    </source>
</evidence>
<keyword evidence="6" id="KW-0808">Transferase</keyword>
<evidence type="ECO:0000259" key="22">
    <source>
        <dbReference type="PROSITE" id="PS50109"/>
    </source>
</evidence>
<dbReference type="InterPro" id="IPR000700">
    <property type="entry name" value="PAS-assoc_C"/>
</dbReference>
<feature type="coiled-coil region" evidence="20">
    <location>
        <begin position="748"/>
        <end position="775"/>
    </location>
</feature>
<dbReference type="STRING" id="375574.GCA_001418035_00033"/>
<evidence type="ECO:0000256" key="16">
    <source>
        <dbReference type="ARBA" id="ARBA00068150"/>
    </source>
</evidence>
<dbReference type="PANTHER" id="PTHR45339">
    <property type="entry name" value="HYBRID SIGNAL TRANSDUCTION HISTIDINE KINASE J"/>
    <property type="match status" value="1"/>
</dbReference>
<dbReference type="EC" id="2.7.13.3" evidence="3"/>
<dbReference type="InterPro" id="IPR036097">
    <property type="entry name" value="HisK_dim/P_sf"/>
</dbReference>
<dbReference type="SUPFAM" id="SSF47384">
    <property type="entry name" value="Homodimeric domain of signal transducing histidine kinase"/>
    <property type="match status" value="1"/>
</dbReference>
<dbReference type="Gene3D" id="3.30.450.20">
    <property type="entry name" value="PAS domain"/>
    <property type="match status" value="2"/>
</dbReference>
<sequence length="1279" mass="138757">MANRVRDGASQTLSIGRTVIGIVLGLSAIVLVLFGLLLRASLEEYRLARQFEALNRASDLLYYTADYARQESTLTRILLSRPRPPTAAELAELAEQRRQVDAQLAKGLAQVTGLHLFAHERSVEQLRRLYANLRTLRADSDRALAQRPYSQSEGLGFGFTLATTHFLDAIDTLLTESTYPLGAMGDPALTRLAHFKLNTWILSRALRSEGSALQVRAEFGRPLNSSEEYWQQGVRERGVLMLEQVREAARYIEVPALQARLSTISMQAFHLHSASEAQLRALASRASGEPDLQAAREARALNLALSANVRQLFRDASALALAQTDVRIRHFQQDLFRLGLFALLAVTLLGLLITFMVRRVLRPLYFLQTLLDSANDAMIVIRPGTGAVYLANPGAARMFGYAPGDLEGLPASRLLTGAQGSSAATLWQSPQRLAEALAMRAGGDTFHVSVTTSPITLMSGEQLVLAVIRDENERKKAELSLSHSLDVLSAISHIENLLFSNAPRSRVFRELLASVLKFSGSRAGFLVAVQSLRRGGPAMVQLQAGTLPPALENDPAWQEGNATLAWLAEAAGRLPGWVTIPVEFDVHTLALVGLYRPEAEGIEPLCRVYASILGFYAEEDRRKRSEQHLRAVLQEEEAVYSASPVGLLRLAPDGAITRANQAAERIFGVAEGGLLTRPLADVFSDSEAWQSMEAALAATQSEGRRILCEHPCLTVGGDPIWVLFEGQEIFPGQPEQGLILACMDITGRKQAELALREARDQADEANKAKSAFLATMSHEIRTPMNGVLGMLELLAMTPLDGEQRDTVDTIQESARTLLRLIDDILDFSKIEAGRLDIHAEPVDVRQLVEQVGALYRDTATAKGVWFHIWVSPDVAPVVQADGLRLRQILQNFVSNAIKFTSAGTVELRVSTPNGQANPQALVFEVCDTGIGMSAESLARVMEPFTQAESDTSRRFGGTGLGLAICKRLAELMGGEILLESQPGQGTVARLLVMLDVLNMSILPARSAEGATVSSHVRADAGVVLLAEDNPVNRKLALKQLEKLGYRAEAACDGVEALTRWQGGDYALLLTDCHMPQMDGYALARAIRQREVAGQLPRRPIIACTANAGLEERERCQAAGMDDFLTKPLGLGALAAMLDRWLNVPASGNRTTVESETAPLSVRALPLDREALAVYSSGDRDVEAEILRDYWQSNSEDVAGLKAALEAGNLENSAWFAHRIKGASRMVGAAPLGDAAEALEKAAKAGLADTLPGLAEAFLHNLAELEAWLGAEYGLAAGTA</sequence>
<evidence type="ECO:0000256" key="17">
    <source>
        <dbReference type="ARBA" id="ARBA00070152"/>
    </source>
</evidence>
<dbReference type="FunFam" id="1.10.287.130:FF:000002">
    <property type="entry name" value="Two-component osmosensing histidine kinase"/>
    <property type="match status" value="1"/>
</dbReference>
<dbReference type="SUPFAM" id="SSF55874">
    <property type="entry name" value="ATPase domain of HSP90 chaperone/DNA topoisomerase II/histidine kinase"/>
    <property type="match status" value="1"/>
</dbReference>
<gene>
    <name evidence="27" type="ORF">Ga0061063_0233</name>
</gene>
<evidence type="ECO:0000256" key="11">
    <source>
        <dbReference type="ARBA" id="ARBA00022989"/>
    </source>
</evidence>
<keyword evidence="7 21" id="KW-0812">Transmembrane</keyword>
<keyword evidence="5 19" id="KW-0597">Phosphoprotein</keyword>
<dbReference type="InterPro" id="IPR035965">
    <property type="entry name" value="PAS-like_dom_sf"/>
</dbReference>
<evidence type="ECO:0000256" key="6">
    <source>
        <dbReference type="ARBA" id="ARBA00022679"/>
    </source>
</evidence>
<comment type="function">
    <text evidence="14">Member of the two-component regulatory system BvgS/BvgA. Phosphorylates BvgA via a four-step phosphorelay in response to environmental signals.</text>
</comment>
<evidence type="ECO:0000256" key="18">
    <source>
        <dbReference type="PROSITE-ProRule" id="PRU00110"/>
    </source>
</evidence>
<dbReference type="Pfam" id="PF13426">
    <property type="entry name" value="PAS_9"/>
    <property type="match status" value="1"/>
</dbReference>
<accession>A0A0K6GS84</accession>
<dbReference type="OrthoDB" id="9176737at2"/>
<dbReference type="Gene3D" id="1.10.287.130">
    <property type="match status" value="1"/>
</dbReference>
<protein>
    <recommendedName>
        <fullName evidence="16">Sensory/regulatory protein RpfC</fullName>
        <ecNumber evidence="3">2.7.13.3</ecNumber>
    </recommendedName>
    <alternativeName>
        <fullName evidence="17">Virulence sensor protein BvgS</fullName>
    </alternativeName>
</protein>
<evidence type="ECO:0000256" key="5">
    <source>
        <dbReference type="ARBA" id="ARBA00022553"/>
    </source>
</evidence>
<dbReference type="Pfam" id="PF00512">
    <property type="entry name" value="HisKA"/>
    <property type="match status" value="1"/>
</dbReference>
<evidence type="ECO:0000256" key="3">
    <source>
        <dbReference type="ARBA" id="ARBA00012438"/>
    </source>
</evidence>
<organism evidence="27 28">
    <name type="scientific">Gulbenkiania indica</name>
    <dbReference type="NCBI Taxonomy" id="375574"/>
    <lineage>
        <taxon>Bacteria</taxon>
        <taxon>Pseudomonadati</taxon>
        <taxon>Pseudomonadota</taxon>
        <taxon>Betaproteobacteria</taxon>
        <taxon>Neisseriales</taxon>
        <taxon>Chromobacteriaceae</taxon>
        <taxon>Gulbenkiania</taxon>
    </lineage>
</organism>
<dbReference type="CDD" id="cd00130">
    <property type="entry name" value="PAS"/>
    <property type="match status" value="2"/>
</dbReference>
<feature type="modified residue" description="Phosphohistidine" evidence="18">
    <location>
        <position position="1217"/>
    </location>
</feature>
<keyword evidence="4" id="KW-1003">Cell membrane</keyword>
<feature type="domain" description="HPt" evidence="26">
    <location>
        <begin position="1178"/>
        <end position="1267"/>
    </location>
</feature>
<feature type="transmembrane region" description="Helical" evidence="21">
    <location>
        <begin position="20"/>
        <end position="40"/>
    </location>
</feature>
<dbReference type="PANTHER" id="PTHR45339:SF1">
    <property type="entry name" value="HYBRID SIGNAL TRANSDUCTION HISTIDINE KINASE J"/>
    <property type="match status" value="1"/>
</dbReference>
<dbReference type="RefSeq" id="WP_055433054.1">
    <property type="nucleotide sequence ID" value="NZ_CYHA01000001.1"/>
</dbReference>
<feature type="modified residue" description="4-aspartylphosphate" evidence="19">
    <location>
        <position position="1071"/>
    </location>
</feature>
<keyword evidence="10" id="KW-0067">ATP-binding</keyword>
<dbReference type="SMART" id="SM00387">
    <property type="entry name" value="HATPase_c"/>
    <property type="match status" value="1"/>
</dbReference>
<dbReference type="InterPro" id="IPR003661">
    <property type="entry name" value="HisK_dim/P_dom"/>
</dbReference>
<evidence type="ECO:0000313" key="27">
    <source>
        <dbReference type="EMBL" id="CUA81391.1"/>
    </source>
</evidence>
<dbReference type="InterPro" id="IPR036641">
    <property type="entry name" value="HPT_dom_sf"/>
</dbReference>
<dbReference type="SUPFAM" id="SSF47226">
    <property type="entry name" value="Histidine-containing phosphotransfer domain, HPT domain"/>
    <property type="match status" value="1"/>
</dbReference>
<dbReference type="PROSITE" id="PS50109">
    <property type="entry name" value="HIS_KIN"/>
    <property type="match status" value="1"/>
</dbReference>
<evidence type="ECO:0000259" key="25">
    <source>
        <dbReference type="PROSITE" id="PS50113"/>
    </source>
</evidence>
<dbReference type="PROSITE" id="PS50112">
    <property type="entry name" value="PAS"/>
    <property type="match status" value="1"/>
</dbReference>
<evidence type="ECO:0000256" key="7">
    <source>
        <dbReference type="ARBA" id="ARBA00022692"/>
    </source>
</evidence>
<feature type="domain" description="PAC" evidence="25">
    <location>
        <begin position="432"/>
        <end position="483"/>
    </location>
</feature>
<dbReference type="PROSITE" id="PS50113">
    <property type="entry name" value="PAC"/>
    <property type="match status" value="1"/>
</dbReference>
<dbReference type="NCBIfam" id="TIGR00229">
    <property type="entry name" value="sensory_box"/>
    <property type="match status" value="2"/>
</dbReference>
<evidence type="ECO:0000259" key="26">
    <source>
        <dbReference type="PROSITE" id="PS50894"/>
    </source>
</evidence>
<keyword evidence="8" id="KW-0547">Nucleotide-binding</keyword>
<dbReference type="Gene3D" id="1.20.120.160">
    <property type="entry name" value="HPT domain"/>
    <property type="match status" value="1"/>
</dbReference>
<keyword evidence="12" id="KW-0902">Two-component regulatory system</keyword>
<evidence type="ECO:0000256" key="15">
    <source>
        <dbReference type="ARBA" id="ARBA00064003"/>
    </source>
</evidence>
<dbReference type="Proteomes" id="UP000243535">
    <property type="component" value="Unassembled WGS sequence"/>
</dbReference>
<keyword evidence="20" id="KW-0175">Coiled coil</keyword>
<dbReference type="InterPro" id="IPR011006">
    <property type="entry name" value="CheY-like_superfamily"/>
</dbReference>
<dbReference type="InterPro" id="IPR001789">
    <property type="entry name" value="Sig_transdc_resp-reg_receiver"/>
</dbReference>
<comment type="catalytic activity">
    <reaction evidence="1">
        <text>ATP + protein L-histidine = ADP + protein N-phospho-L-histidine.</text>
        <dbReference type="EC" id="2.7.13.3"/>
    </reaction>
</comment>
<dbReference type="InterPro" id="IPR005467">
    <property type="entry name" value="His_kinase_dom"/>
</dbReference>
<dbReference type="PRINTS" id="PR00344">
    <property type="entry name" value="BCTRLSENSOR"/>
</dbReference>
<keyword evidence="11 21" id="KW-1133">Transmembrane helix</keyword>
<dbReference type="SMART" id="SM00388">
    <property type="entry name" value="HisKA"/>
    <property type="match status" value="1"/>
</dbReference>
<dbReference type="SMART" id="SM00448">
    <property type="entry name" value="REC"/>
    <property type="match status" value="1"/>
</dbReference>
<dbReference type="Pfam" id="PF01627">
    <property type="entry name" value="Hpt"/>
    <property type="match status" value="1"/>
</dbReference>
<evidence type="ECO:0000256" key="21">
    <source>
        <dbReference type="SAM" id="Phobius"/>
    </source>
</evidence>
<feature type="transmembrane region" description="Helical" evidence="21">
    <location>
        <begin position="335"/>
        <end position="357"/>
    </location>
</feature>
<dbReference type="InterPro" id="IPR008207">
    <property type="entry name" value="Sig_transdc_His_kin_Hpt_dom"/>
</dbReference>
<dbReference type="PROSITE" id="PS50110">
    <property type="entry name" value="RESPONSE_REGULATORY"/>
    <property type="match status" value="1"/>
</dbReference>
<proteinExistence type="predicted"/>
<dbReference type="Pfam" id="PF00072">
    <property type="entry name" value="Response_reg"/>
    <property type="match status" value="1"/>
</dbReference>
<dbReference type="AlphaFoldDB" id="A0A0K6GS84"/>
<dbReference type="InterPro" id="IPR036890">
    <property type="entry name" value="HATPase_C_sf"/>
</dbReference>
<evidence type="ECO:0000256" key="13">
    <source>
        <dbReference type="ARBA" id="ARBA00023136"/>
    </source>
</evidence>
<evidence type="ECO:0000256" key="8">
    <source>
        <dbReference type="ARBA" id="ARBA00022741"/>
    </source>
</evidence>
<evidence type="ECO:0000256" key="14">
    <source>
        <dbReference type="ARBA" id="ARBA00058004"/>
    </source>
</evidence>